<feature type="region of interest" description="Disordered" evidence="2">
    <location>
        <begin position="1"/>
        <end position="34"/>
    </location>
</feature>
<dbReference type="GO" id="GO:0051301">
    <property type="term" value="P:cell division"/>
    <property type="evidence" value="ECO:0007669"/>
    <property type="project" value="UniProtKB-KW"/>
</dbReference>
<accession>A0ABW5TLC5</accession>
<proteinExistence type="predicted"/>
<dbReference type="EMBL" id="JBHUMO010000051">
    <property type="protein sequence ID" value="MFD2729473.1"/>
    <property type="molecule type" value="Genomic_DNA"/>
</dbReference>
<name>A0ABW5TLC5_9ENTE</name>
<keyword evidence="6" id="KW-1185">Reference proteome</keyword>
<evidence type="ECO:0000259" key="4">
    <source>
        <dbReference type="Pfam" id="PF18708"/>
    </source>
</evidence>
<feature type="compositionally biased region" description="Basic and acidic residues" evidence="2">
    <location>
        <begin position="1"/>
        <end position="32"/>
    </location>
</feature>
<dbReference type="RefSeq" id="WP_379981863.1">
    <property type="nucleotide sequence ID" value="NZ_JBHUMO010000051.1"/>
</dbReference>
<keyword evidence="5" id="KW-0132">Cell division</keyword>
<comment type="caution">
    <text evidence="5">The sequence shown here is derived from an EMBL/GenBank/DDBJ whole genome shotgun (WGS) entry which is preliminary data.</text>
</comment>
<evidence type="ECO:0000313" key="5">
    <source>
        <dbReference type="EMBL" id="MFD2729473.1"/>
    </source>
</evidence>
<evidence type="ECO:0000259" key="3">
    <source>
        <dbReference type="Pfam" id="PF18041"/>
    </source>
</evidence>
<dbReference type="InterPro" id="IPR041295">
    <property type="entry name" value="MapZ_EC1"/>
</dbReference>
<dbReference type="Pfam" id="PF18041">
    <property type="entry name" value="MapZ_EC1"/>
    <property type="match status" value="1"/>
</dbReference>
<feature type="domain" description="MapZ extracellular C-terminal" evidence="4">
    <location>
        <begin position="587"/>
        <end position="680"/>
    </location>
</feature>
<evidence type="ECO:0000256" key="2">
    <source>
        <dbReference type="SAM" id="MobiDB-lite"/>
    </source>
</evidence>
<dbReference type="Pfam" id="PF18708">
    <property type="entry name" value="MapZ_C2"/>
    <property type="match status" value="1"/>
</dbReference>
<organism evidence="5 6">
    <name type="scientific">Enterococcus camelliae</name>
    <dbReference type="NCBI Taxonomy" id="453959"/>
    <lineage>
        <taxon>Bacteria</taxon>
        <taxon>Bacillati</taxon>
        <taxon>Bacillota</taxon>
        <taxon>Bacilli</taxon>
        <taxon>Lactobacillales</taxon>
        <taxon>Enterococcaceae</taxon>
        <taxon>Enterococcus</taxon>
    </lineage>
</organism>
<gene>
    <name evidence="5" type="ORF">ACFSR0_08560</name>
</gene>
<sequence>MSNYPKDEEKQQTEKQHTNEEVTEQSVEKNDDINWSELKNLSLGEVIEQLDQSIDASNGDLENSDDHEKKLTDASIEKLFEDNPILATYIRGHKDGTQVEALTKIEELMKQKEEDNQTKVEKAETPKQEESKSEQTTDSKAEFEQIAQEENEELFNSETIEEDSGKHLSIQSDEVSQDSNEPEKNASMPADVVEDETKARVEIEQNLPEEESALAQEDLQETQPSSDEIPEESQNEEDASALTEASEKVPPKDGTEGSKQESATETLVDPLPTREEKLTKKSAKRKWYAAAAILAVGVSGGVYYTHVQAVAQAEKQQKAKEQAQLASVTKKLNASYVNNQQQFLKATVTQSDLTALENQLNKMKQVPGYQSVQESLEKAQEKLTQIDALNEKFTTPILVDGEIQTNAHVKDVENAQFTTLSGTTEYAQTYNAAVAIAEKEIASAKSTVANANKLAESLSNGQLATTTSQKNYDDVKQQISSLYDTALQEKLQKQILPVQVALTKRATAAKVAQEAAAQAKAAQEKAAQEKATQAKAAQEAAQAKANQAAETQMTTDTLLKKIAANTNYSEKTQILNTTTATNKENRPIIDSRKSDLANSTSAAWNWGDGMYDFVINRCISKGYIVPNGFYLERVRIENGEGYYNLYAMNNESALMKGISSKALPMYIATINAKTGYFKGNGSN</sequence>
<evidence type="ECO:0000256" key="1">
    <source>
        <dbReference type="SAM" id="Coils"/>
    </source>
</evidence>
<feature type="coiled-coil region" evidence="1">
    <location>
        <begin position="509"/>
        <end position="544"/>
    </location>
</feature>
<evidence type="ECO:0000313" key="6">
    <source>
        <dbReference type="Proteomes" id="UP001597427"/>
    </source>
</evidence>
<feature type="compositionally biased region" description="Basic and acidic residues" evidence="2">
    <location>
        <begin position="245"/>
        <end position="259"/>
    </location>
</feature>
<feature type="compositionally biased region" description="Polar residues" evidence="2">
    <location>
        <begin position="169"/>
        <end position="179"/>
    </location>
</feature>
<feature type="compositionally biased region" description="Acidic residues" evidence="2">
    <location>
        <begin position="228"/>
        <end position="239"/>
    </location>
</feature>
<feature type="compositionally biased region" description="Basic and acidic residues" evidence="2">
    <location>
        <begin position="110"/>
        <end position="143"/>
    </location>
</feature>
<dbReference type="Proteomes" id="UP001597427">
    <property type="component" value="Unassembled WGS sequence"/>
</dbReference>
<feature type="compositionally biased region" description="Acidic residues" evidence="2">
    <location>
        <begin position="147"/>
        <end position="162"/>
    </location>
</feature>
<feature type="domain" description="MapZ extracellular" evidence="3">
    <location>
        <begin position="311"/>
        <end position="435"/>
    </location>
</feature>
<dbReference type="InterPro" id="IPR040532">
    <property type="entry name" value="MapZ_C2"/>
</dbReference>
<feature type="region of interest" description="Disordered" evidence="2">
    <location>
        <begin position="110"/>
        <end position="282"/>
    </location>
</feature>
<reference evidence="6" key="1">
    <citation type="journal article" date="2019" name="Int. J. Syst. Evol. Microbiol.">
        <title>The Global Catalogue of Microorganisms (GCM) 10K type strain sequencing project: providing services to taxonomists for standard genome sequencing and annotation.</title>
        <authorList>
            <consortium name="The Broad Institute Genomics Platform"/>
            <consortium name="The Broad Institute Genome Sequencing Center for Infectious Disease"/>
            <person name="Wu L."/>
            <person name="Ma J."/>
        </authorList>
    </citation>
    <scope>NUCLEOTIDE SEQUENCE [LARGE SCALE GENOMIC DNA]</scope>
    <source>
        <strain evidence="6">TISTR 932</strain>
    </source>
</reference>
<protein>
    <submittedName>
        <fullName evidence="5">Cell division site-positioning protein MapZ family protein</fullName>
    </submittedName>
</protein>
<keyword evidence="1" id="KW-0175">Coiled coil</keyword>
<keyword evidence="5" id="KW-0131">Cell cycle</keyword>